<feature type="chain" id="PRO_5039730109" evidence="2">
    <location>
        <begin position="21"/>
        <end position="201"/>
    </location>
</feature>
<comment type="caution">
    <text evidence="3">The sequence shown here is derived from an EMBL/GenBank/DDBJ whole genome shotgun (WGS) entry which is preliminary data.</text>
</comment>
<organism evidence="3 4">
    <name type="scientific">Orlajensenia flava</name>
    <dbReference type="NCBI Taxonomy" id="2565934"/>
    <lineage>
        <taxon>Bacteria</taxon>
        <taxon>Bacillati</taxon>
        <taxon>Actinomycetota</taxon>
        <taxon>Actinomycetes</taxon>
        <taxon>Micrococcales</taxon>
        <taxon>Microbacteriaceae</taxon>
        <taxon>Orlajensenia</taxon>
    </lineage>
</organism>
<keyword evidence="2" id="KW-0732">Signal</keyword>
<accession>A0A4S4G0K3</accession>
<dbReference type="OrthoDB" id="5122815at2"/>
<evidence type="ECO:0000313" key="3">
    <source>
        <dbReference type="EMBL" id="THG35636.1"/>
    </source>
</evidence>
<name>A0A4S4G0K3_9MICO</name>
<keyword evidence="3" id="KW-0547">Nucleotide-binding</keyword>
<gene>
    <name evidence="3" type="ORF">E6C70_06265</name>
</gene>
<feature type="region of interest" description="Disordered" evidence="1">
    <location>
        <begin position="26"/>
        <end position="57"/>
    </location>
</feature>
<dbReference type="GO" id="GO:0005524">
    <property type="term" value="F:ATP binding"/>
    <property type="evidence" value="ECO:0007669"/>
    <property type="project" value="UniProtKB-KW"/>
</dbReference>
<sequence length="201" mass="20388">MRRRPYALIVPAAVVLLALAGCTPGTTGPTATNIPGETLTPRPTSTSTATVAPTSTAAPGTPVTVTCEQLLSPQDIYDFNPNFGVAPNYAPKAGTPQKAAVDDGGIACGWSNQTSGDLIELAVSHPSAEHLTELRTQAAASLSAVPTYGTPPAVDGFFASKDGAGSLQVFTDTYALVGSSTAFFEPGDAAQLVQAALSHLS</sequence>
<protein>
    <submittedName>
        <fullName evidence="3">Iron ABC transporter ATP-binding protein</fullName>
    </submittedName>
</protein>
<dbReference type="RefSeq" id="WP_136423258.1">
    <property type="nucleotide sequence ID" value="NZ_SSSN01000003.1"/>
</dbReference>
<proteinExistence type="predicted"/>
<reference evidence="3 4" key="1">
    <citation type="submission" date="2019-04" db="EMBL/GenBank/DDBJ databases">
        <authorList>
            <person name="Jiang L."/>
        </authorList>
    </citation>
    <scope>NUCLEOTIDE SEQUENCE [LARGE SCALE GENOMIC DNA]</scope>
    <source>
        <strain evidence="3 4">YIM 131861</strain>
    </source>
</reference>
<dbReference type="Proteomes" id="UP000307380">
    <property type="component" value="Unassembled WGS sequence"/>
</dbReference>
<evidence type="ECO:0000256" key="2">
    <source>
        <dbReference type="SAM" id="SignalP"/>
    </source>
</evidence>
<evidence type="ECO:0000256" key="1">
    <source>
        <dbReference type="SAM" id="MobiDB-lite"/>
    </source>
</evidence>
<dbReference type="EMBL" id="SSSN01000003">
    <property type="protein sequence ID" value="THG35636.1"/>
    <property type="molecule type" value="Genomic_DNA"/>
</dbReference>
<keyword evidence="4" id="KW-1185">Reference proteome</keyword>
<feature type="signal peptide" evidence="2">
    <location>
        <begin position="1"/>
        <end position="20"/>
    </location>
</feature>
<keyword evidence="3" id="KW-0067">ATP-binding</keyword>
<dbReference type="PROSITE" id="PS51257">
    <property type="entry name" value="PROKAR_LIPOPROTEIN"/>
    <property type="match status" value="1"/>
</dbReference>
<evidence type="ECO:0000313" key="4">
    <source>
        <dbReference type="Proteomes" id="UP000307380"/>
    </source>
</evidence>
<dbReference type="AlphaFoldDB" id="A0A4S4G0K3"/>